<dbReference type="SUPFAM" id="SSF63829">
    <property type="entry name" value="Calcium-dependent phosphotriesterase"/>
    <property type="match status" value="1"/>
</dbReference>
<dbReference type="PANTHER" id="PTHR47572:SF4">
    <property type="entry name" value="LACTONASE DRP35"/>
    <property type="match status" value="1"/>
</dbReference>
<dbReference type="PANTHER" id="PTHR47572">
    <property type="entry name" value="LIPOPROTEIN-RELATED"/>
    <property type="match status" value="1"/>
</dbReference>
<feature type="domain" description="SMP-30/Gluconolactonase/LRE-like region" evidence="3">
    <location>
        <begin position="59"/>
        <end position="317"/>
    </location>
</feature>
<keyword evidence="1" id="KW-0378">Hydrolase</keyword>
<evidence type="ECO:0000256" key="2">
    <source>
        <dbReference type="SAM" id="SignalP"/>
    </source>
</evidence>
<dbReference type="InterPro" id="IPR051262">
    <property type="entry name" value="SMP-30/CGR1_Lactonase"/>
</dbReference>
<feature type="signal peptide" evidence="2">
    <location>
        <begin position="1"/>
        <end position="25"/>
    </location>
</feature>
<feature type="chain" id="PRO_5032494797" evidence="2">
    <location>
        <begin position="26"/>
        <end position="336"/>
    </location>
</feature>
<keyword evidence="2" id="KW-0732">Signal</keyword>
<dbReference type="GO" id="GO:0016787">
    <property type="term" value="F:hydrolase activity"/>
    <property type="evidence" value="ECO:0007669"/>
    <property type="project" value="UniProtKB-KW"/>
</dbReference>
<dbReference type="AlphaFoldDB" id="A0A829YB97"/>
<gene>
    <name evidence="4" type="primary">gnl_3</name>
    <name evidence="4" type="ORF">GCM10011487_20980</name>
</gene>
<protein>
    <submittedName>
        <fullName evidence="4">Gluconolactonase</fullName>
    </submittedName>
</protein>
<dbReference type="RefSeq" id="WP_161811826.1">
    <property type="nucleotide sequence ID" value="NZ_BLJN01000002.1"/>
</dbReference>
<evidence type="ECO:0000313" key="5">
    <source>
        <dbReference type="Proteomes" id="UP000445000"/>
    </source>
</evidence>
<reference evidence="5" key="1">
    <citation type="submission" date="2020-01" db="EMBL/GenBank/DDBJ databases">
        <title>'Steroidobacter agaridevorans' sp. nov., agar-degrading bacteria isolated from rhizosphere soils.</title>
        <authorList>
            <person name="Ikenaga M."/>
            <person name="Kataoka M."/>
            <person name="Murouchi A."/>
            <person name="Katsuragi S."/>
            <person name="Sakai M."/>
        </authorList>
    </citation>
    <scope>NUCLEOTIDE SEQUENCE [LARGE SCALE GENOMIC DNA]</scope>
    <source>
        <strain evidence="5">YU21-B</strain>
    </source>
</reference>
<dbReference type="Pfam" id="PF08450">
    <property type="entry name" value="SGL"/>
    <property type="match status" value="1"/>
</dbReference>
<organism evidence="4 5">
    <name type="scientific">Steroidobacter agaridevorans</name>
    <dbReference type="NCBI Taxonomy" id="2695856"/>
    <lineage>
        <taxon>Bacteria</taxon>
        <taxon>Pseudomonadati</taxon>
        <taxon>Pseudomonadota</taxon>
        <taxon>Gammaproteobacteria</taxon>
        <taxon>Steroidobacterales</taxon>
        <taxon>Steroidobacteraceae</taxon>
        <taxon>Steroidobacter</taxon>
    </lineage>
</organism>
<comment type="caution">
    <text evidence="4">The sequence shown here is derived from an EMBL/GenBank/DDBJ whole genome shotgun (WGS) entry which is preliminary data.</text>
</comment>
<name>A0A829YB97_9GAMM</name>
<accession>A0A829YB97</accession>
<evidence type="ECO:0000313" key="4">
    <source>
        <dbReference type="EMBL" id="GFE80098.1"/>
    </source>
</evidence>
<evidence type="ECO:0000256" key="1">
    <source>
        <dbReference type="ARBA" id="ARBA00022801"/>
    </source>
</evidence>
<evidence type="ECO:0000259" key="3">
    <source>
        <dbReference type="Pfam" id="PF08450"/>
    </source>
</evidence>
<sequence>MNVIRHTGFALLSVVASIAAHSVAAADTASTRIERMDPALDSIIAPGTAIERVATGFKFTEGPMWREGRLWFSDLRDNKVYAVSRSGKVELLIERAGGLDPFPADSYLGSNAMATDQDGSVLLVQQGGRKIVRLDAHLEPTPLLERYQGKKLNSPNDLVFAPDGSLWFTDPPFGLSGMDKDPAKELPFNAVYRYANGKLDAVIKDLTLPNGLAFSPDGKTLYVANFGPERFVNAYDVKADGAVSNARTLIKYAPDERRPGGPDGLKVDSAGNVWTTGPGGIRVISPRGKVLGQIVLPEVAANLAFAEQGKVIYITASSSIYKLAVRTPGAMPLYQR</sequence>
<dbReference type="Proteomes" id="UP000445000">
    <property type="component" value="Unassembled WGS sequence"/>
</dbReference>
<dbReference type="InterPro" id="IPR013658">
    <property type="entry name" value="SGL"/>
</dbReference>
<dbReference type="InterPro" id="IPR011042">
    <property type="entry name" value="6-blade_b-propeller_TolB-like"/>
</dbReference>
<proteinExistence type="predicted"/>
<dbReference type="EMBL" id="BLJN01000002">
    <property type="protein sequence ID" value="GFE80098.1"/>
    <property type="molecule type" value="Genomic_DNA"/>
</dbReference>
<keyword evidence="5" id="KW-1185">Reference proteome</keyword>
<dbReference type="Gene3D" id="2.120.10.30">
    <property type="entry name" value="TolB, C-terminal domain"/>
    <property type="match status" value="1"/>
</dbReference>